<sequence>MSRVPPRPYCAPPNATVATIWLSDLEFIMLAQSVTALPGPHLPRFIGDGTRMRELVQAYRWEDTPLGPLRDWPVSLRTAVSVVMHSAHPMFLWWGEELTQIYNDAYVPCFGVGKHPAALGQAGRRCWPEIWPIIGPQIDEVRHGRAGRWYADNLVPIWRNGRIEDVYWSYTYTPVFDERDEVGGVLVVCTETTAQVLAERRRHALDLLGRRLLACHDEDEVRAAMRQSTLDNPGDLIEVSLLDGAAAVRTGDDVVVIRAAELQLCDNLALAFKTSPRLPLDCAYRQFLEQFTATVCATLSRLESDRALAEAMAESERLNLDLNMSSRIKDEFLAMLGHELRNPLAPIVTALKLMKLRRQDNDTAHEQEVIQRQVDHLVRLVDDLLDVSRIASGKVELRKESVPLADVLNKAIEMASPLLEAKQHRLLVDVPTVRWHGDPARLAQVVSNLLSNAARYTPAGGHVTLGTRIKGNTVQIQVTDDGNGIAPSLLPHIFDLFVQGNRQLDRAKGGLGIGLALVRNLVQMHGGTVDAYSAGEGRGSTFTITLPDSVVAEDAPQPTAAAPALAPDSGTRVLVVDDNQDAADSLGELLGALGFQPSVAYDPAHAIALAAARMPQVAILDIGLPGMDGFELAGHLRALPGGAGLKLVALSGYGQEHDKTRSREAGFAAHLVKPINIADLQVSLA</sequence>
<feature type="domain" description="Response regulatory" evidence="9">
    <location>
        <begin position="572"/>
        <end position="685"/>
    </location>
</feature>
<evidence type="ECO:0000256" key="4">
    <source>
        <dbReference type="ARBA" id="ARBA00022553"/>
    </source>
</evidence>
<dbReference type="SMART" id="SM00388">
    <property type="entry name" value="HisKA"/>
    <property type="match status" value="1"/>
</dbReference>
<dbReference type="FunFam" id="3.30.565.10:FF:000006">
    <property type="entry name" value="Sensor histidine kinase WalK"/>
    <property type="match status" value="1"/>
</dbReference>
<dbReference type="PROSITE" id="PS50110">
    <property type="entry name" value="RESPONSE_REGULATORY"/>
    <property type="match status" value="1"/>
</dbReference>
<dbReference type="InterPro" id="IPR003594">
    <property type="entry name" value="HATPase_dom"/>
</dbReference>
<dbReference type="InterPro" id="IPR036890">
    <property type="entry name" value="HATPase_C_sf"/>
</dbReference>
<dbReference type="SMART" id="SM00448">
    <property type="entry name" value="REC"/>
    <property type="match status" value="1"/>
</dbReference>
<dbReference type="InterPro" id="IPR005467">
    <property type="entry name" value="His_kinase_dom"/>
</dbReference>
<keyword evidence="4 7" id="KW-0597">Phosphoprotein</keyword>
<dbReference type="InterPro" id="IPR036097">
    <property type="entry name" value="HisK_dim/P_sf"/>
</dbReference>
<evidence type="ECO:0000256" key="6">
    <source>
        <dbReference type="ARBA" id="ARBA00022777"/>
    </source>
</evidence>
<protein>
    <recommendedName>
        <fullName evidence="3">histidine kinase</fullName>
        <ecNumber evidence="3">2.7.13.3</ecNumber>
    </recommendedName>
</protein>
<dbReference type="GO" id="GO:0000155">
    <property type="term" value="F:phosphorelay sensor kinase activity"/>
    <property type="evidence" value="ECO:0007669"/>
    <property type="project" value="InterPro"/>
</dbReference>
<dbReference type="PROSITE" id="PS50109">
    <property type="entry name" value="HIS_KIN"/>
    <property type="match status" value="1"/>
</dbReference>
<dbReference type="PANTHER" id="PTHR43547">
    <property type="entry name" value="TWO-COMPONENT HISTIDINE KINASE"/>
    <property type="match status" value="1"/>
</dbReference>
<accession>A0A4Y9SY05</accession>
<dbReference type="Gene3D" id="3.40.50.2300">
    <property type="match status" value="1"/>
</dbReference>
<dbReference type="InterPro" id="IPR003661">
    <property type="entry name" value="HisK_dim/P_dom"/>
</dbReference>
<evidence type="ECO:0000259" key="9">
    <source>
        <dbReference type="PROSITE" id="PS50110"/>
    </source>
</evidence>
<dbReference type="CDD" id="cd00082">
    <property type="entry name" value="HisKA"/>
    <property type="match status" value="1"/>
</dbReference>
<evidence type="ECO:0000256" key="7">
    <source>
        <dbReference type="PROSITE-ProRule" id="PRU00169"/>
    </source>
</evidence>
<name>A0A4Y9SY05_9BURK</name>
<dbReference type="InterPro" id="IPR011006">
    <property type="entry name" value="CheY-like_superfamily"/>
</dbReference>
<keyword evidence="6 10" id="KW-0418">Kinase</keyword>
<comment type="subcellular location">
    <subcellularLocation>
        <location evidence="2">Cell inner membrane</location>
        <topology evidence="2">Multi-pass membrane protein</topology>
    </subcellularLocation>
</comment>
<dbReference type="SUPFAM" id="SSF47384">
    <property type="entry name" value="Homodimeric domain of signal transducing histidine kinase"/>
    <property type="match status" value="1"/>
</dbReference>
<evidence type="ECO:0000259" key="8">
    <source>
        <dbReference type="PROSITE" id="PS50109"/>
    </source>
</evidence>
<dbReference type="SUPFAM" id="SSF52172">
    <property type="entry name" value="CheY-like"/>
    <property type="match status" value="1"/>
</dbReference>
<evidence type="ECO:0000313" key="11">
    <source>
        <dbReference type="Proteomes" id="UP000297729"/>
    </source>
</evidence>
<keyword evidence="5" id="KW-0808">Transferase</keyword>
<dbReference type="Pfam" id="PF02518">
    <property type="entry name" value="HATPase_c"/>
    <property type="match status" value="1"/>
</dbReference>
<evidence type="ECO:0000256" key="3">
    <source>
        <dbReference type="ARBA" id="ARBA00012438"/>
    </source>
</evidence>
<dbReference type="GO" id="GO:0005886">
    <property type="term" value="C:plasma membrane"/>
    <property type="evidence" value="ECO:0007669"/>
    <property type="project" value="UniProtKB-SubCell"/>
</dbReference>
<comment type="caution">
    <text evidence="10">The sequence shown here is derived from an EMBL/GenBank/DDBJ whole genome shotgun (WGS) entry which is preliminary data.</text>
</comment>
<feature type="domain" description="Histidine kinase" evidence="8">
    <location>
        <begin position="335"/>
        <end position="550"/>
    </location>
</feature>
<dbReference type="Gene3D" id="1.10.287.130">
    <property type="match status" value="1"/>
</dbReference>
<proteinExistence type="predicted"/>
<dbReference type="PRINTS" id="PR00344">
    <property type="entry name" value="BCTRLSENSOR"/>
</dbReference>
<dbReference type="AlphaFoldDB" id="A0A4Y9SY05"/>
<dbReference type="SUPFAM" id="SSF55874">
    <property type="entry name" value="ATPase domain of HSP90 chaperone/DNA topoisomerase II/histidine kinase"/>
    <property type="match status" value="1"/>
</dbReference>
<dbReference type="Gene3D" id="3.30.450.20">
    <property type="entry name" value="PAS domain"/>
    <property type="match status" value="1"/>
</dbReference>
<dbReference type="Pfam" id="PF00512">
    <property type="entry name" value="HisKA"/>
    <property type="match status" value="1"/>
</dbReference>
<dbReference type="InterPro" id="IPR004358">
    <property type="entry name" value="Sig_transdc_His_kin-like_C"/>
</dbReference>
<evidence type="ECO:0000256" key="2">
    <source>
        <dbReference type="ARBA" id="ARBA00004429"/>
    </source>
</evidence>
<gene>
    <name evidence="10" type="ORF">E4L98_01915</name>
</gene>
<dbReference type="Proteomes" id="UP000297729">
    <property type="component" value="Unassembled WGS sequence"/>
</dbReference>
<evidence type="ECO:0000313" key="10">
    <source>
        <dbReference type="EMBL" id="TFW30427.1"/>
    </source>
</evidence>
<dbReference type="SMART" id="SM00387">
    <property type="entry name" value="HATPase_c"/>
    <property type="match status" value="1"/>
</dbReference>
<organism evidence="10 11">
    <name type="scientific">Duganella callida</name>
    <dbReference type="NCBI Taxonomy" id="2561932"/>
    <lineage>
        <taxon>Bacteria</taxon>
        <taxon>Pseudomonadati</taxon>
        <taxon>Pseudomonadota</taxon>
        <taxon>Betaproteobacteria</taxon>
        <taxon>Burkholderiales</taxon>
        <taxon>Oxalobacteraceae</taxon>
        <taxon>Telluria group</taxon>
        <taxon>Duganella</taxon>
    </lineage>
</organism>
<dbReference type="Gene3D" id="3.30.565.10">
    <property type="entry name" value="Histidine kinase-like ATPase, C-terminal domain"/>
    <property type="match status" value="1"/>
</dbReference>
<dbReference type="Pfam" id="PF00072">
    <property type="entry name" value="Response_reg"/>
    <property type="match status" value="1"/>
</dbReference>
<dbReference type="PANTHER" id="PTHR43547:SF2">
    <property type="entry name" value="HYBRID SIGNAL TRANSDUCTION HISTIDINE KINASE C"/>
    <property type="match status" value="1"/>
</dbReference>
<dbReference type="CDD" id="cd00075">
    <property type="entry name" value="HATPase"/>
    <property type="match status" value="1"/>
</dbReference>
<dbReference type="InterPro" id="IPR001789">
    <property type="entry name" value="Sig_transdc_resp-reg_receiver"/>
</dbReference>
<comment type="catalytic activity">
    <reaction evidence="1">
        <text>ATP + protein L-histidine = ADP + protein N-phospho-L-histidine.</text>
        <dbReference type="EC" id="2.7.13.3"/>
    </reaction>
</comment>
<dbReference type="CDD" id="cd17580">
    <property type="entry name" value="REC_2_DhkD-like"/>
    <property type="match status" value="1"/>
</dbReference>
<dbReference type="EMBL" id="SPVG01000022">
    <property type="protein sequence ID" value="TFW30427.1"/>
    <property type="molecule type" value="Genomic_DNA"/>
</dbReference>
<dbReference type="EC" id="2.7.13.3" evidence="3"/>
<reference evidence="10 11" key="1">
    <citation type="submission" date="2019-03" db="EMBL/GenBank/DDBJ databases">
        <title>Draft Genome Sequence of Duganella callidus sp. nov., a Novel Duganella Species Isolated from Cultivated Soil.</title>
        <authorList>
            <person name="Raths R."/>
            <person name="Peta V."/>
            <person name="Bucking H."/>
        </authorList>
    </citation>
    <scope>NUCLEOTIDE SEQUENCE [LARGE SCALE GENOMIC DNA]</scope>
    <source>
        <strain evidence="10 11">DN04</strain>
    </source>
</reference>
<keyword evidence="11" id="KW-1185">Reference proteome</keyword>
<evidence type="ECO:0000256" key="1">
    <source>
        <dbReference type="ARBA" id="ARBA00000085"/>
    </source>
</evidence>
<evidence type="ECO:0000256" key="5">
    <source>
        <dbReference type="ARBA" id="ARBA00022679"/>
    </source>
</evidence>
<feature type="modified residue" description="4-aspartylphosphate" evidence="7">
    <location>
        <position position="621"/>
    </location>
</feature>